<keyword evidence="4" id="KW-1185">Reference proteome</keyword>
<organism evidence="3 4">
    <name type="scientific">Nocardioides daedukensis</name>
    <dbReference type="NCBI Taxonomy" id="634462"/>
    <lineage>
        <taxon>Bacteria</taxon>
        <taxon>Bacillati</taxon>
        <taxon>Actinomycetota</taxon>
        <taxon>Actinomycetes</taxon>
        <taxon>Propionibacteriales</taxon>
        <taxon>Nocardioidaceae</taxon>
        <taxon>Nocardioides</taxon>
    </lineage>
</organism>
<evidence type="ECO:0000313" key="4">
    <source>
        <dbReference type="Proteomes" id="UP000540656"/>
    </source>
</evidence>
<keyword evidence="2" id="KW-0472">Membrane</keyword>
<sequence length="126" mass="13653">MSTPIHDDHSGRHPVNTGHLVMGLAFAGLVAIWAVISSDLVENHDIRWLMPVPWVVAGAVGLGVSAWSSLRHKPAYDVGEAPGFMPPAAADNSDWNTESSTESSTDWGTEPTRTIETDDPNHEENR</sequence>
<feature type="region of interest" description="Disordered" evidence="1">
    <location>
        <begin position="79"/>
        <end position="126"/>
    </location>
</feature>
<dbReference type="Proteomes" id="UP000540656">
    <property type="component" value="Unassembled WGS sequence"/>
</dbReference>
<feature type="transmembrane region" description="Helical" evidence="2">
    <location>
        <begin position="20"/>
        <end position="36"/>
    </location>
</feature>
<dbReference type="RefSeq" id="WP_179503149.1">
    <property type="nucleotide sequence ID" value="NZ_JACCAA010000001.1"/>
</dbReference>
<proteinExistence type="predicted"/>
<accession>A0A7Y9S5M5</accession>
<name>A0A7Y9S5M5_9ACTN</name>
<keyword evidence="2" id="KW-1133">Transmembrane helix</keyword>
<evidence type="ECO:0000256" key="1">
    <source>
        <dbReference type="SAM" id="MobiDB-lite"/>
    </source>
</evidence>
<evidence type="ECO:0000256" key="2">
    <source>
        <dbReference type="SAM" id="Phobius"/>
    </source>
</evidence>
<evidence type="ECO:0000313" key="3">
    <source>
        <dbReference type="EMBL" id="NYG60189.1"/>
    </source>
</evidence>
<reference evidence="3 4" key="1">
    <citation type="submission" date="2020-07" db="EMBL/GenBank/DDBJ databases">
        <title>Sequencing the genomes of 1000 actinobacteria strains.</title>
        <authorList>
            <person name="Klenk H.-P."/>
        </authorList>
    </citation>
    <scope>NUCLEOTIDE SEQUENCE [LARGE SCALE GENOMIC DNA]</scope>
    <source>
        <strain evidence="3 4">DSM 23819</strain>
    </source>
</reference>
<evidence type="ECO:0008006" key="5">
    <source>
        <dbReference type="Google" id="ProtNLM"/>
    </source>
</evidence>
<comment type="caution">
    <text evidence="3">The sequence shown here is derived from an EMBL/GenBank/DDBJ whole genome shotgun (WGS) entry which is preliminary data.</text>
</comment>
<feature type="compositionally biased region" description="Polar residues" evidence="1">
    <location>
        <begin position="93"/>
        <end position="112"/>
    </location>
</feature>
<feature type="compositionally biased region" description="Basic and acidic residues" evidence="1">
    <location>
        <begin position="113"/>
        <end position="126"/>
    </location>
</feature>
<dbReference type="AlphaFoldDB" id="A0A7Y9S5M5"/>
<dbReference type="EMBL" id="JACCAA010000001">
    <property type="protein sequence ID" value="NYG60189.1"/>
    <property type="molecule type" value="Genomic_DNA"/>
</dbReference>
<gene>
    <name evidence="3" type="ORF">BJ980_003112</name>
</gene>
<protein>
    <recommendedName>
        <fullName evidence="5">DUF2530 domain-containing protein</fullName>
    </recommendedName>
</protein>
<keyword evidence="2" id="KW-0812">Transmembrane</keyword>